<organism evidence="1">
    <name type="scientific">bioreactor metagenome</name>
    <dbReference type="NCBI Taxonomy" id="1076179"/>
    <lineage>
        <taxon>unclassified sequences</taxon>
        <taxon>metagenomes</taxon>
        <taxon>ecological metagenomes</taxon>
    </lineage>
</organism>
<accession>A0A645EZY3</accession>
<reference evidence="1" key="1">
    <citation type="submission" date="2019-08" db="EMBL/GenBank/DDBJ databases">
        <authorList>
            <person name="Kucharzyk K."/>
            <person name="Murdoch R.W."/>
            <person name="Higgins S."/>
            <person name="Loffler F."/>
        </authorList>
    </citation>
    <scope>NUCLEOTIDE SEQUENCE</scope>
</reference>
<comment type="caution">
    <text evidence="1">The sequence shown here is derived from an EMBL/GenBank/DDBJ whole genome shotgun (WGS) entry which is preliminary data.</text>
</comment>
<name>A0A645EZY3_9ZZZZ</name>
<sequence>MGRERRLAATDRIVAVIAFQIRARTDFGVLDRNDAVRLALSALGAADIGFEAQLRALKLEITAVEIP</sequence>
<dbReference type="AlphaFoldDB" id="A0A645EZY3"/>
<protein>
    <submittedName>
        <fullName evidence="1">Uncharacterized protein</fullName>
    </submittedName>
</protein>
<evidence type="ECO:0000313" key="1">
    <source>
        <dbReference type="EMBL" id="MPN07050.1"/>
    </source>
</evidence>
<proteinExistence type="predicted"/>
<gene>
    <name evidence="1" type="ORF">SDC9_154309</name>
</gene>
<dbReference type="EMBL" id="VSSQ01053012">
    <property type="protein sequence ID" value="MPN07050.1"/>
    <property type="molecule type" value="Genomic_DNA"/>
</dbReference>